<dbReference type="SMART" id="SM00229">
    <property type="entry name" value="RasGEFN"/>
    <property type="match status" value="1"/>
</dbReference>
<feature type="coiled-coil region" evidence="3">
    <location>
        <begin position="72"/>
        <end position="106"/>
    </location>
</feature>
<sequence>MMRRKKFSPKYYQNIINNLNKNITQAKQKNQYYEFFIQTLCGNFELEKQTLQQKIIELTNLETNSQIKQIKNKVLSSENRKLKQTLKESKKKCLDLENQLGKIENKVYSSVKDKLEILIQDKNQISKEFQEFKKSSEDRETEHLKEMRNKMQLIGELQEMNLELKEKLQGSKEEKIQMLQKQKQDQQKLEQMKHENKLIQEQIKKDDKIITEKVINLINDRNQMKESLDLIQKTSKNQDFSELIKQNQILQKNNLNLSSQIRSLKYKLIESNQTIEKFKNQKNNKNENKIYLKNIQSSPKIDSHVNISKLKKRILDLKRETEDLRREVGYLNRERTASESQIRTYDSEIESLKKSIQKLEKEKTDYIKDKYLFRTQKVELQLKNKFLTFKLESKKSLKSKISNLKEMNVELKLRIFRLKNLLSFEEIEKEDLKFQIETLTKLKNFLLSQLKLSYKNRKLTENDWLEFIDSLEDIDSLDLSTTLDLIENKKKGKGKSKSKGKGNTNNNGKGNTGNNDSNSENNKKKGHEKNNNKNDEKEKEKEINKQIKKEKKIKKTIIKKDLINNSFSEDSGIEGSNLIRKRELLKLRVKVDEVIRLNHRLGSVIDYKDLLLERISRENKENEMVIRNLKANLDKLEKNYKESEMNKEMSKLNYQNCKFKIKKIEEKLKNKKIKYFKRMQLFQTTTISAPEDQIDISEQTKKIETLLEAVRKKKEIDQGILELTDPERLVFERNEKNEIAVKSATLDSLIDLLINSKFQDQNFAVIFLITFRTYTTSIYVSDKLYQHFEFSMNKKKTKDPNARQSKQISILNFIFLWIKYFFNELQLDSDLVNSLIRILDLAANGSDFENVRELGTENKKNFTQKLRNFSSNNSNFDNGNEEDKIKNSNVNNVLSSTKNNGTNNQSKTENHNDSDHNRNGNVNKNGDDNNGNSNSNSNNKTIFGIEQQIIKREFKPYLITKNTPQSILPKKLNVKVFNLLELSPVESARQLTLIEMEYFQNIQLNELLKIAWSKKDKEKRAPNVIKMIQRFNKCSIWISNCVLSNEKVSHRTAMIEQCIEIAQECKLIGNFNGIMEIISGLHRASVARLRKSWDRISKQKREAFEDLTALMGANRSYKRFRQHVKERKNKPVLPYLGVYLTDLTFIEHGNKDNTENHLINFKKQTKISKIIMKIRKFQEIPFEIRLVHQLLKFFREIESDKDEDQLYHLSLEYEPRER</sequence>
<evidence type="ECO:0000259" key="6">
    <source>
        <dbReference type="PROSITE" id="PS50212"/>
    </source>
</evidence>
<dbReference type="SMART" id="SM00147">
    <property type="entry name" value="RasGEF"/>
    <property type="match status" value="1"/>
</dbReference>
<evidence type="ECO:0000259" key="5">
    <source>
        <dbReference type="PROSITE" id="PS50009"/>
    </source>
</evidence>
<dbReference type="PANTHER" id="PTHR23113:SF363">
    <property type="entry name" value="PROTEIN SON OF SEVENLESS"/>
    <property type="match status" value="1"/>
</dbReference>
<feature type="region of interest" description="Disordered" evidence="4">
    <location>
        <begin position="865"/>
        <end position="939"/>
    </location>
</feature>
<dbReference type="PANTHER" id="PTHR23113">
    <property type="entry name" value="GUANINE NUCLEOTIDE EXCHANGE FACTOR"/>
    <property type="match status" value="1"/>
</dbReference>
<feature type="compositionally biased region" description="Low complexity" evidence="4">
    <location>
        <begin position="501"/>
        <end position="520"/>
    </location>
</feature>
<dbReference type="SUPFAM" id="SSF48366">
    <property type="entry name" value="Ras GEF"/>
    <property type="match status" value="1"/>
</dbReference>
<feature type="compositionally biased region" description="Low complexity" evidence="4">
    <location>
        <begin position="919"/>
        <end position="939"/>
    </location>
</feature>
<organism evidence="7 8">
    <name type="scientific">Anaeramoeba flamelloides</name>
    <dbReference type="NCBI Taxonomy" id="1746091"/>
    <lineage>
        <taxon>Eukaryota</taxon>
        <taxon>Metamonada</taxon>
        <taxon>Anaeramoebidae</taxon>
        <taxon>Anaeramoeba</taxon>
    </lineage>
</organism>
<protein>
    <submittedName>
        <fullName evidence="7">Guanine nucleotide exchange factor</fullName>
    </submittedName>
</protein>
<dbReference type="Gene3D" id="1.20.870.10">
    <property type="entry name" value="Son of sevenless (SoS) protein Chain: S domain 1"/>
    <property type="match status" value="2"/>
</dbReference>
<evidence type="ECO:0000256" key="3">
    <source>
        <dbReference type="SAM" id="Coils"/>
    </source>
</evidence>
<dbReference type="InterPro" id="IPR023578">
    <property type="entry name" value="Ras_GEF_dom_sf"/>
</dbReference>
<dbReference type="CDD" id="cd06224">
    <property type="entry name" value="REM"/>
    <property type="match status" value="1"/>
</dbReference>
<dbReference type="InterPro" id="IPR008937">
    <property type="entry name" value="Ras-like_GEF"/>
</dbReference>
<feature type="coiled-coil region" evidence="3">
    <location>
        <begin position="268"/>
        <end position="369"/>
    </location>
</feature>
<dbReference type="EMBL" id="JAOAOG010000166">
    <property type="protein sequence ID" value="KAJ6244039.1"/>
    <property type="molecule type" value="Genomic_DNA"/>
</dbReference>
<keyword evidence="8" id="KW-1185">Reference proteome</keyword>
<dbReference type="InterPro" id="IPR000651">
    <property type="entry name" value="Ras-like_Gua-exchang_fac_N"/>
</dbReference>
<dbReference type="Proteomes" id="UP001150062">
    <property type="component" value="Unassembled WGS sequence"/>
</dbReference>
<feature type="compositionally biased region" description="Basic and acidic residues" evidence="4">
    <location>
        <begin position="528"/>
        <end position="543"/>
    </location>
</feature>
<keyword evidence="3" id="KW-0175">Coiled coil</keyword>
<feature type="domain" description="Ras-GEF" evidence="5">
    <location>
        <begin position="983"/>
        <end position="1216"/>
    </location>
</feature>
<dbReference type="PROSITE" id="PS50212">
    <property type="entry name" value="RASGEF_NTER"/>
    <property type="match status" value="1"/>
</dbReference>
<feature type="coiled-coil region" evidence="3">
    <location>
        <begin position="147"/>
        <end position="202"/>
    </location>
</feature>
<feature type="region of interest" description="Disordered" evidence="4">
    <location>
        <begin position="489"/>
        <end position="543"/>
    </location>
</feature>
<reference evidence="7" key="1">
    <citation type="submission" date="2022-08" db="EMBL/GenBank/DDBJ databases">
        <title>Novel sulfate-reducing endosymbionts in the free-living metamonad Anaeramoeba.</title>
        <authorList>
            <person name="Jerlstrom-Hultqvist J."/>
            <person name="Cepicka I."/>
            <person name="Gallot-Lavallee L."/>
            <person name="Salas-Leiva D."/>
            <person name="Curtis B.A."/>
            <person name="Zahonova K."/>
            <person name="Pipaliya S."/>
            <person name="Dacks J."/>
            <person name="Roger A.J."/>
        </authorList>
    </citation>
    <scope>NUCLEOTIDE SEQUENCE</scope>
    <source>
        <strain evidence="7">Schooner1</strain>
    </source>
</reference>
<feature type="compositionally biased region" description="Low complexity" evidence="4">
    <location>
        <begin position="868"/>
        <end position="878"/>
    </location>
</feature>
<evidence type="ECO:0000256" key="2">
    <source>
        <dbReference type="PROSITE-ProRule" id="PRU00168"/>
    </source>
</evidence>
<dbReference type="Pfam" id="PF00618">
    <property type="entry name" value="RasGEF_N"/>
    <property type="match status" value="1"/>
</dbReference>
<feature type="compositionally biased region" description="Basic and acidic residues" evidence="4">
    <location>
        <begin position="908"/>
        <end position="918"/>
    </location>
</feature>
<gene>
    <name evidence="7" type="ORF">M0813_21298</name>
</gene>
<evidence type="ECO:0000256" key="4">
    <source>
        <dbReference type="SAM" id="MobiDB-lite"/>
    </source>
</evidence>
<dbReference type="Gene3D" id="1.10.840.10">
    <property type="entry name" value="Ras guanine-nucleotide exchange factors catalytic domain"/>
    <property type="match status" value="1"/>
</dbReference>
<feature type="domain" description="N-terminal Ras-GEF" evidence="6">
    <location>
        <begin position="737"/>
        <end position="862"/>
    </location>
</feature>
<keyword evidence="1 2" id="KW-0344">Guanine-nucleotide releasing factor</keyword>
<accession>A0ABQ8YHG3</accession>
<comment type="caution">
    <text evidence="7">The sequence shown here is derived from an EMBL/GenBank/DDBJ whole genome shotgun (WGS) entry which is preliminary data.</text>
</comment>
<evidence type="ECO:0000313" key="7">
    <source>
        <dbReference type="EMBL" id="KAJ6244039.1"/>
    </source>
</evidence>
<feature type="compositionally biased region" description="Polar residues" evidence="4">
    <location>
        <begin position="887"/>
        <end position="907"/>
    </location>
</feature>
<evidence type="ECO:0000313" key="8">
    <source>
        <dbReference type="Proteomes" id="UP001150062"/>
    </source>
</evidence>
<dbReference type="InterPro" id="IPR036964">
    <property type="entry name" value="RASGEF_cat_dom_sf"/>
</dbReference>
<proteinExistence type="predicted"/>
<evidence type="ECO:0000256" key="1">
    <source>
        <dbReference type="ARBA" id="ARBA00022658"/>
    </source>
</evidence>
<name>A0ABQ8YHG3_9EUKA</name>
<dbReference type="Pfam" id="PF00617">
    <property type="entry name" value="RasGEF"/>
    <property type="match status" value="1"/>
</dbReference>
<dbReference type="CDD" id="cd00155">
    <property type="entry name" value="RasGEF"/>
    <property type="match status" value="1"/>
</dbReference>
<feature type="coiled-coil region" evidence="3">
    <location>
        <begin position="612"/>
        <end position="674"/>
    </location>
</feature>
<dbReference type="PROSITE" id="PS50009">
    <property type="entry name" value="RASGEF_CAT"/>
    <property type="match status" value="1"/>
</dbReference>
<feature type="compositionally biased region" description="Basic residues" evidence="4">
    <location>
        <begin position="490"/>
        <end position="500"/>
    </location>
</feature>
<dbReference type="InterPro" id="IPR001895">
    <property type="entry name" value="RASGEF_cat_dom"/>
</dbReference>